<gene>
    <name evidence="3" type="ORF">AB6A40_003505</name>
</gene>
<feature type="compositionally biased region" description="Low complexity" evidence="1">
    <location>
        <begin position="126"/>
        <end position="141"/>
    </location>
</feature>
<evidence type="ECO:0000256" key="1">
    <source>
        <dbReference type="SAM" id="MobiDB-lite"/>
    </source>
</evidence>
<dbReference type="AlphaFoldDB" id="A0ABD6EHD2"/>
<keyword evidence="4" id="KW-1185">Reference proteome</keyword>
<feature type="domain" description="UBA" evidence="2">
    <location>
        <begin position="43"/>
        <end position="83"/>
    </location>
</feature>
<dbReference type="PROSITE" id="PS50030">
    <property type="entry name" value="UBA"/>
    <property type="match status" value="1"/>
</dbReference>
<dbReference type="EMBL" id="JBGFUD010001821">
    <property type="protein sequence ID" value="MFH4976796.1"/>
    <property type="molecule type" value="Genomic_DNA"/>
</dbReference>
<evidence type="ECO:0000259" key="2">
    <source>
        <dbReference type="PROSITE" id="PS50030"/>
    </source>
</evidence>
<reference evidence="3 4" key="1">
    <citation type="submission" date="2024-08" db="EMBL/GenBank/DDBJ databases">
        <title>Gnathostoma spinigerum genome.</title>
        <authorList>
            <person name="Gonzalez-Bertolin B."/>
            <person name="Monzon S."/>
            <person name="Zaballos A."/>
            <person name="Jimenez P."/>
            <person name="Dekumyoy P."/>
            <person name="Varona S."/>
            <person name="Cuesta I."/>
            <person name="Sumanam S."/>
            <person name="Adisakwattana P."/>
            <person name="Gasser R.B."/>
            <person name="Hernandez-Gonzalez A."/>
            <person name="Young N.D."/>
            <person name="Perteguer M.J."/>
        </authorList>
    </citation>
    <scope>NUCLEOTIDE SEQUENCE [LARGE SCALE GENOMIC DNA]</scope>
    <source>
        <strain evidence="3">AL3</strain>
        <tissue evidence="3">Liver</tissue>
    </source>
</reference>
<dbReference type="Proteomes" id="UP001608902">
    <property type="component" value="Unassembled WGS sequence"/>
</dbReference>
<evidence type="ECO:0000313" key="4">
    <source>
        <dbReference type="Proteomes" id="UP001608902"/>
    </source>
</evidence>
<sequence length="442" mass="49190">MLCLDPKKRATIEQIKKHRWMLAGRETKLHLHKKSIIPHETPEVQEQILKLMQNLGIDSNKTRQSLQRKTYDNLMAIYLLLIDRWQTSSAYSDSHTASRRQSEIPYPKVLLNSLRYHTSFQTTDCASSPSSTSATAANPTTVHTDVNERRLCHQSTSSTVTSVDEGVEADLSSSSASQFAAHCSIDAVANDCTSGSGSIASSPFESFDSQIETDVMSSMSSCHPNSEGSNNSSDLLPLNSSSTVSARSPMSPTHSEASPCASPQPTTFGDGWRASDNSMLDSLRTPFPIGLLGEKEKNYLAVARIDMQMEKMQLISSRMVTDKKTLPVAHPKLAVLREHPRQHFKFQPSRLLNTKQSPFVETKVTEQAENCAVESKNMYKARRRQKQIKTRILLRQQSYQATPKHGLISPNCSGLHTEEFQSVPLSPIEDLRSFDEDSMDTA</sequence>
<evidence type="ECO:0000313" key="3">
    <source>
        <dbReference type="EMBL" id="MFH4976796.1"/>
    </source>
</evidence>
<feature type="compositionally biased region" description="Polar residues" evidence="1">
    <location>
        <begin position="243"/>
        <end position="267"/>
    </location>
</feature>
<dbReference type="CDD" id="cd14338">
    <property type="entry name" value="UBA_SIK"/>
    <property type="match status" value="1"/>
</dbReference>
<organism evidence="3 4">
    <name type="scientific">Gnathostoma spinigerum</name>
    <dbReference type="NCBI Taxonomy" id="75299"/>
    <lineage>
        <taxon>Eukaryota</taxon>
        <taxon>Metazoa</taxon>
        <taxon>Ecdysozoa</taxon>
        <taxon>Nematoda</taxon>
        <taxon>Chromadorea</taxon>
        <taxon>Rhabditida</taxon>
        <taxon>Spirurina</taxon>
        <taxon>Gnathostomatomorpha</taxon>
        <taxon>Gnathostomatoidea</taxon>
        <taxon>Gnathostomatidae</taxon>
        <taxon>Gnathostoma</taxon>
    </lineage>
</organism>
<proteinExistence type="predicted"/>
<protein>
    <recommendedName>
        <fullName evidence="2">UBA domain-containing protein</fullName>
    </recommendedName>
</protein>
<feature type="region of interest" description="Disordered" evidence="1">
    <location>
        <begin position="215"/>
        <end position="273"/>
    </location>
</feature>
<dbReference type="Pfam" id="PF23312">
    <property type="entry name" value="UBA_SIK3"/>
    <property type="match status" value="1"/>
</dbReference>
<feature type="compositionally biased region" description="Low complexity" evidence="1">
    <location>
        <begin position="229"/>
        <end position="242"/>
    </location>
</feature>
<accession>A0ABD6EHD2</accession>
<comment type="caution">
    <text evidence="3">The sequence shown here is derived from an EMBL/GenBank/DDBJ whole genome shotgun (WGS) entry which is preliminary data.</text>
</comment>
<dbReference type="InterPro" id="IPR057380">
    <property type="entry name" value="UBA_SIK1/2/3"/>
</dbReference>
<dbReference type="InterPro" id="IPR015940">
    <property type="entry name" value="UBA"/>
</dbReference>
<name>A0ABD6EHD2_9BILA</name>
<feature type="compositionally biased region" description="Polar residues" evidence="1">
    <location>
        <begin position="215"/>
        <end position="228"/>
    </location>
</feature>
<feature type="compositionally biased region" description="Polar residues" evidence="1">
    <location>
        <begin position="153"/>
        <end position="162"/>
    </location>
</feature>
<feature type="region of interest" description="Disordered" evidence="1">
    <location>
        <begin position="123"/>
        <end position="164"/>
    </location>
</feature>
<dbReference type="Gene3D" id="1.10.8.10">
    <property type="entry name" value="DNA helicase RuvA subunit, C-terminal domain"/>
    <property type="match status" value="1"/>
</dbReference>